<name>A0A2P2L5K1_RHIMU</name>
<evidence type="ECO:0000256" key="1">
    <source>
        <dbReference type="SAM" id="MobiDB-lite"/>
    </source>
</evidence>
<feature type="region of interest" description="Disordered" evidence="1">
    <location>
        <begin position="40"/>
        <end position="60"/>
    </location>
</feature>
<dbReference type="EMBL" id="GGEC01032742">
    <property type="protein sequence ID" value="MBX13226.1"/>
    <property type="molecule type" value="Transcribed_RNA"/>
</dbReference>
<protein>
    <submittedName>
        <fullName evidence="2">Uncharacterized protein MANES_13G016800</fullName>
    </submittedName>
</protein>
<feature type="compositionally biased region" description="Polar residues" evidence="1">
    <location>
        <begin position="48"/>
        <end position="60"/>
    </location>
</feature>
<organism evidence="2">
    <name type="scientific">Rhizophora mucronata</name>
    <name type="common">Asiatic mangrove</name>
    <dbReference type="NCBI Taxonomy" id="61149"/>
    <lineage>
        <taxon>Eukaryota</taxon>
        <taxon>Viridiplantae</taxon>
        <taxon>Streptophyta</taxon>
        <taxon>Embryophyta</taxon>
        <taxon>Tracheophyta</taxon>
        <taxon>Spermatophyta</taxon>
        <taxon>Magnoliopsida</taxon>
        <taxon>eudicotyledons</taxon>
        <taxon>Gunneridae</taxon>
        <taxon>Pentapetalae</taxon>
        <taxon>rosids</taxon>
        <taxon>fabids</taxon>
        <taxon>Malpighiales</taxon>
        <taxon>Rhizophoraceae</taxon>
        <taxon>Rhizophora</taxon>
    </lineage>
</organism>
<dbReference type="AlphaFoldDB" id="A0A2P2L5K1"/>
<proteinExistence type="predicted"/>
<sequence>MSNDHDHWIVFYCSHYLLFELSDWKIIIRHCRAAFPVTEHKAERRSPMTPSEANHPLGTT</sequence>
<evidence type="ECO:0000313" key="2">
    <source>
        <dbReference type="EMBL" id="MBX13226.1"/>
    </source>
</evidence>
<reference evidence="2" key="1">
    <citation type="submission" date="2018-02" db="EMBL/GenBank/DDBJ databases">
        <title>Rhizophora mucronata_Transcriptome.</title>
        <authorList>
            <person name="Meera S.P."/>
            <person name="Sreeshan A."/>
            <person name="Augustine A."/>
        </authorList>
    </citation>
    <scope>NUCLEOTIDE SEQUENCE</scope>
    <source>
        <tissue evidence="2">Leaf</tissue>
    </source>
</reference>
<accession>A0A2P2L5K1</accession>